<dbReference type="InParanoid" id="W7X6G2"/>
<evidence type="ECO:0000313" key="1">
    <source>
        <dbReference type="EMBL" id="EWS71943.1"/>
    </source>
</evidence>
<dbReference type="AlphaFoldDB" id="W7X6G2"/>
<evidence type="ECO:0000313" key="2">
    <source>
        <dbReference type="Proteomes" id="UP000009168"/>
    </source>
</evidence>
<gene>
    <name evidence="1" type="ORF">TTHERM_000994420</name>
</gene>
<dbReference type="KEGG" id="tet:TTHERM_000994420"/>
<keyword evidence="2" id="KW-1185">Reference proteome</keyword>
<reference evidence="2" key="1">
    <citation type="journal article" date="2006" name="PLoS Biol.">
        <title>Macronuclear genome sequence of the ciliate Tetrahymena thermophila, a model eukaryote.</title>
        <authorList>
            <person name="Eisen J.A."/>
            <person name="Coyne R.S."/>
            <person name="Wu M."/>
            <person name="Wu D."/>
            <person name="Thiagarajan M."/>
            <person name="Wortman J.R."/>
            <person name="Badger J.H."/>
            <person name="Ren Q."/>
            <person name="Amedeo P."/>
            <person name="Jones K.M."/>
            <person name="Tallon L.J."/>
            <person name="Delcher A.L."/>
            <person name="Salzberg S.L."/>
            <person name="Silva J.C."/>
            <person name="Haas B.J."/>
            <person name="Majoros W.H."/>
            <person name="Farzad M."/>
            <person name="Carlton J.M."/>
            <person name="Smith R.K. Jr."/>
            <person name="Garg J."/>
            <person name="Pearlman R.E."/>
            <person name="Karrer K.M."/>
            <person name="Sun L."/>
            <person name="Manning G."/>
            <person name="Elde N.C."/>
            <person name="Turkewitz A.P."/>
            <person name="Asai D.J."/>
            <person name="Wilkes D.E."/>
            <person name="Wang Y."/>
            <person name="Cai H."/>
            <person name="Collins K."/>
            <person name="Stewart B.A."/>
            <person name="Lee S.R."/>
            <person name="Wilamowska K."/>
            <person name="Weinberg Z."/>
            <person name="Ruzzo W.L."/>
            <person name="Wloga D."/>
            <person name="Gaertig J."/>
            <person name="Frankel J."/>
            <person name="Tsao C.-C."/>
            <person name="Gorovsky M.A."/>
            <person name="Keeling P.J."/>
            <person name="Waller R.F."/>
            <person name="Patron N.J."/>
            <person name="Cherry J.M."/>
            <person name="Stover N.A."/>
            <person name="Krieger C.J."/>
            <person name="del Toro C."/>
            <person name="Ryder H.F."/>
            <person name="Williamson S.C."/>
            <person name="Barbeau R.A."/>
            <person name="Hamilton E.P."/>
            <person name="Orias E."/>
        </authorList>
    </citation>
    <scope>NUCLEOTIDE SEQUENCE [LARGE SCALE GENOMIC DNA]</scope>
    <source>
        <strain evidence="2">SB210</strain>
    </source>
</reference>
<dbReference type="Proteomes" id="UP000009168">
    <property type="component" value="Unassembled WGS sequence"/>
</dbReference>
<sequence length="157" mass="19127">MVLIQKGQTKLNIAKQSVIFLNDFNIESLNQLYYFKIGGSILEQLLTGKKMNKFQYFKIDTCNKYFESFQIDRKNELTLIFKKRLKQYFRIVQSRKKQWINFNISKKLSVINTFELFKIKKMSPLLYFKLEKCIFLNSQKQKKTKNQLYYSNRMQYF</sequence>
<protein>
    <submittedName>
        <fullName evidence="1">Uncharacterized protein</fullName>
    </submittedName>
</protein>
<dbReference type="RefSeq" id="XP_012655529.1">
    <property type="nucleotide sequence ID" value="XM_012800075.1"/>
</dbReference>
<dbReference type="GeneID" id="24441333"/>
<name>W7X6G2_TETTS</name>
<proteinExistence type="predicted"/>
<dbReference type="EMBL" id="GG662458">
    <property type="protein sequence ID" value="EWS71943.1"/>
    <property type="molecule type" value="Genomic_DNA"/>
</dbReference>
<accession>W7X6G2</accession>
<organism evidence="1 2">
    <name type="scientific">Tetrahymena thermophila (strain SB210)</name>
    <dbReference type="NCBI Taxonomy" id="312017"/>
    <lineage>
        <taxon>Eukaryota</taxon>
        <taxon>Sar</taxon>
        <taxon>Alveolata</taxon>
        <taxon>Ciliophora</taxon>
        <taxon>Intramacronucleata</taxon>
        <taxon>Oligohymenophorea</taxon>
        <taxon>Hymenostomatida</taxon>
        <taxon>Tetrahymenina</taxon>
        <taxon>Tetrahymenidae</taxon>
        <taxon>Tetrahymena</taxon>
    </lineage>
</organism>